<dbReference type="GO" id="GO:0003723">
    <property type="term" value="F:RNA binding"/>
    <property type="evidence" value="ECO:0007669"/>
    <property type="project" value="TreeGrafter"/>
</dbReference>
<organism evidence="6 7">
    <name type="scientific">Iris pallida</name>
    <name type="common">Sweet iris</name>
    <dbReference type="NCBI Taxonomy" id="29817"/>
    <lineage>
        <taxon>Eukaryota</taxon>
        <taxon>Viridiplantae</taxon>
        <taxon>Streptophyta</taxon>
        <taxon>Embryophyta</taxon>
        <taxon>Tracheophyta</taxon>
        <taxon>Spermatophyta</taxon>
        <taxon>Magnoliopsida</taxon>
        <taxon>Liliopsida</taxon>
        <taxon>Asparagales</taxon>
        <taxon>Iridaceae</taxon>
        <taxon>Iridoideae</taxon>
        <taxon>Irideae</taxon>
        <taxon>Iris</taxon>
    </lineage>
</organism>
<comment type="caution">
    <text evidence="6">The sequence shown here is derived from an EMBL/GenBank/DDBJ whole genome shotgun (WGS) entry which is preliminary data.</text>
</comment>
<evidence type="ECO:0000256" key="4">
    <source>
        <dbReference type="SAM" id="MobiDB-lite"/>
    </source>
</evidence>
<feature type="region of interest" description="Disordered" evidence="4">
    <location>
        <begin position="163"/>
        <end position="199"/>
    </location>
</feature>
<dbReference type="AlphaFoldDB" id="A0AAX6DUX2"/>
<accession>A0AAX6DUX2</accession>
<comment type="similarity">
    <text evidence="1">Belongs to the eukaryotic ribosomal protein eL18 family.</text>
</comment>
<name>A0AAX6DUX2_IRIPA</name>
<protein>
    <submittedName>
        <fullName evidence="6">60S ribosomal protein L18-2-like</fullName>
    </submittedName>
</protein>
<dbReference type="GO" id="GO:0003735">
    <property type="term" value="F:structural constituent of ribosome"/>
    <property type="evidence" value="ECO:0007669"/>
    <property type="project" value="InterPro"/>
</dbReference>
<dbReference type="Proteomes" id="UP001140949">
    <property type="component" value="Unassembled WGS sequence"/>
</dbReference>
<evidence type="ECO:0000256" key="3">
    <source>
        <dbReference type="ARBA" id="ARBA00023274"/>
    </source>
</evidence>
<gene>
    <name evidence="6" type="ORF">M6B38_225325</name>
</gene>
<sequence>MGIDLVAGGRSKRTKRTAPRSDDVYLKLLVKLYKFLVRRTGSSFNAVILKRFFMSRTNRPPISLKRLIAFAKGKVRRHAIFFFVAQEDSIAVIVGTVTDDKRVYDVPALKVAALRFTETARARIVKAGGECLTFDQLALRAPLGQNMILLRGPKNAREAVKHFGPAPGVPHSHTKPYVRSKGRKFEKARGRRNSRGFRN</sequence>
<dbReference type="Pfam" id="PF17135">
    <property type="entry name" value="Ribosomal_L18"/>
    <property type="match status" value="1"/>
</dbReference>
<dbReference type="PANTHER" id="PTHR10934">
    <property type="entry name" value="60S RIBOSOMAL PROTEIN L18"/>
    <property type="match status" value="1"/>
</dbReference>
<dbReference type="GO" id="GO:0006412">
    <property type="term" value="P:translation"/>
    <property type="evidence" value="ECO:0007669"/>
    <property type="project" value="InterPro"/>
</dbReference>
<evidence type="ECO:0000313" key="6">
    <source>
        <dbReference type="EMBL" id="KAJ6795558.1"/>
    </source>
</evidence>
<evidence type="ECO:0000259" key="5">
    <source>
        <dbReference type="Pfam" id="PF17135"/>
    </source>
</evidence>
<evidence type="ECO:0000313" key="7">
    <source>
        <dbReference type="Proteomes" id="UP001140949"/>
    </source>
</evidence>
<dbReference type="InterPro" id="IPR021131">
    <property type="entry name" value="Ribosomal_uL15/eL18"/>
</dbReference>
<dbReference type="Gene3D" id="3.100.10.10">
    <property type="match status" value="1"/>
</dbReference>
<keyword evidence="2 6" id="KW-0689">Ribosomal protein</keyword>
<dbReference type="GO" id="GO:0022625">
    <property type="term" value="C:cytosolic large ribosomal subunit"/>
    <property type="evidence" value="ECO:0007669"/>
    <property type="project" value="TreeGrafter"/>
</dbReference>
<dbReference type="PANTHER" id="PTHR10934:SF2">
    <property type="entry name" value="LARGE RIBOSOMAL SUBUNIT PROTEIN EL18"/>
    <property type="match status" value="1"/>
</dbReference>
<feature type="compositionally biased region" description="Basic residues" evidence="4">
    <location>
        <begin position="172"/>
        <end position="182"/>
    </location>
</feature>
<dbReference type="EMBL" id="JANAVB010041816">
    <property type="protein sequence ID" value="KAJ6795558.1"/>
    <property type="molecule type" value="Genomic_DNA"/>
</dbReference>
<dbReference type="InterPro" id="IPR000039">
    <property type="entry name" value="Ribosomal_eL18"/>
</dbReference>
<keyword evidence="7" id="KW-1185">Reference proteome</keyword>
<feature type="domain" description="Large ribosomal subunit protein uL15/eL18" evidence="5">
    <location>
        <begin position="2"/>
        <end position="198"/>
    </location>
</feature>
<dbReference type="InterPro" id="IPR036227">
    <property type="entry name" value="Ribosomal_uL15/eL18_sf"/>
</dbReference>
<reference evidence="6" key="1">
    <citation type="journal article" date="2023" name="GigaByte">
        <title>Genome assembly of the bearded iris, Iris pallida Lam.</title>
        <authorList>
            <person name="Bruccoleri R.E."/>
            <person name="Oakeley E.J."/>
            <person name="Faust A.M.E."/>
            <person name="Altorfer M."/>
            <person name="Dessus-Babus S."/>
            <person name="Burckhardt D."/>
            <person name="Oertli M."/>
            <person name="Naumann U."/>
            <person name="Petersen F."/>
            <person name="Wong J."/>
        </authorList>
    </citation>
    <scope>NUCLEOTIDE SEQUENCE</scope>
    <source>
        <strain evidence="6">GSM-AAB239-AS_SAM_17_03QT</strain>
    </source>
</reference>
<dbReference type="FunFam" id="3.100.10.10:FF:000001">
    <property type="entry name" value="60S ribosomal protein L18"/>
    <property type="match status" value="1"/>
</dbReference>
<dbReference type="SUPFAM" id="SSF52080">
    <property type="entry name" value="Ribosomal proteins L15p and L18e"/>
    <property type="match status" value="1"/>
</dbReference>
<proteinExistence type="inferred from homology"/>
<evidence type="ECO:0000256" key="1">
    <source>
        <dbReference type="ARBA" id="ARBA00006815"/>
    </source>
</evidence>
<reference evidence="6" key="2">
    <citation type="submission" date="2023-04" db="EMBL/GenBank/DDBJ databases">
        <authorList>
            <person name="Bruccoleri R.E."/>
            <person name="Oakeley E.J."/>
            <person name="Faust A.-M."/>
            <person name="Dessus-Babus S."/>
            <person name="Altorfer M."/>
            <person name="Burckhardt D."/>
            <person name="Oertli M."/>
            <person name="Naumann U."/>
            <person name="Petersen F."/>
            <person name="Wong J."/>
        </authorList>
    </citation>
    <scope>NUCLEOTIDE SEQUENCE</scope>
    <source>
        <strain evidence="6">GSM-AAB239-AS_SAM_17_03QT</strain>
        <tissue evidence="6">Leaf</tissue>
    </source>
</reference>
<feature type="compositionally biased region" description="Basic residues" evidence="4">
    <location>
        <begin position="189"/>
        <end position="199"/>
    </location>
</feature>
<evidence type="ECO:0000256" key="2">
    <source>
        <dbReference type="ARBA" id="ARBA00022980"/>
    </source>
</evidence>
<keyword evidence="3" id="KW-0687">Ribonucleoprotein</keyword>